<evidence type="ECO:0008006" key="3">
    <source>
        <dbReference type="Google" id="ProtNLM"/>
    </source>
</evidence>
<gene>
    <name evidence="1" type="ORF">GCM10012275_38200</name>
</gene>
<dbReference type="RefSeq" id="WP_189059564.1">
    <property type="nucleotide sequence ID" value="NZ_BMMK01000018.1"/>
</dbReference>
<evidence type="ECO:0000313" key="1">
    <source>
        <dbReference type="EMBL" id="GGM64033.1"/>
    </source>
</evidence>
<reference evidence="1" key="2">
    <citation type="submission" date="2020-09" db="EMBL/GenBank/DDBJ databases">
        <authorList>
            <person name="Sun Q."/>
            <person name="Zhou Y."/>
        </authorList>
    </citation>
    <scope>NUCLEOTIDE SEQUENCE</scope>
    <source>
        <strain evidence="1">CGMCC 4.5737</strain>
    </source>
</reference>
<dbReference type="AlphaFoldDB" id="A0A8J3CGK3"/>
<sequence length="300" mass="32112">MPTSLDTFAPYDAGAGADVTEDTWRKFMRHMLGSGADGILRNIANDFEVFGDSSGLQVKVKTGECFIRSQWGESTSQKTLAIATADPTDPRKDRVILRNDFVDNVVELDVLTGTPAASPTTPSLTQNTSQWETSLAVVDVAAGATTIAAGDVTDDRNYAIPMHRARQSTAQTFSTGTQTKVEFDGTADHTSAGDVVVSGTGNVDFTLKRAGLWFVSANIVFNSGTANERFLAITDDGNTVRYTAANNNTGTASFLNCSTTRRFAVDDVLSVHALQSSGANLDTAPGTLNHIWFTLEWRAP</sequence>
<dbReference type="Proteomes" id="UP000637578">
    <property type="component" value="Unassembled WGS sequence"/>
</dbReference>
<proteinExistence type="predicted"/>
<accession>A0A8J3CGK3</accession>
<name>A0A8J3CGK3_9PSEU</name>
<dbReference type="EMBL" id="BMMK01000018">
    <property type="protein sequence ID" value="GGM64033.1"/>
    <property type="molecule type" value="Genomic_DNA"/>
</dbReference>
<comment type="caution">
    <text evidence="1">The sequence shown here is derived from an EMBL/GenBank/DDBJ whole genome shotgun (WGS) entry which is preliminary data.</text>
</comment>
<reference evidence="1" key="1">
    <citation type="journal article" date="2014" name="Int. J. Syst. Evol. Microbiol.">
        <title>Complete genome sequence of Corynebacterium casei LMG S-19264T (=DSM 44701T), isolated from a smear-ripened cheese.</title>
        <authorList>
            <consortium name="US DOE Joint Genome Institute (JGI-PGF)"/>
            <person name="Walter F."/>
            <person name="Albersmeier A."/>
            <person name="Kalinowski J."/>
            <person name="Ruckert C."/>
        </authorList>
    </citation>
    <scope>NUCLEOTIDE SEQUENCE</scope>
    <source>
        <strain evidence="1">CGMCC 4.5737</strain>
    </source>
</reference>
<organism evidence="1 2">
    <name type="scientific">Longimycelium tulufanense</name>
    <dbReference type="NCBI Taxonomy" id="907463"/>
    <lineage>
        <taxon>Bacteria</taxon>
        <taxon>Bacillati</taxon>
        <taxon>Actinomycetota</taxon>
        <taxon>Actinomycetes</taxon>
        <taxon>Pseudonocardiales</taxon>
        <taxon>Pseudonocardiaceae</taxon>
        <taxon>Longimycelium</taxon>
    </lineage>
</organism>
<evidence type="ECO:0000313" key="2">
    <source>
        <dbReference type="Proteomes" id="UP000637578"/>
    </source>
</evidence>
<keyword evidence="2" id="KW-1185">Reference proteome</keyword>
<protein>
    <recommendedName>
        <fullName evidence="3">Minor tail protein</fullName>
    </recommendedName>
</protein>